<dbReference type="EMBL" id="CP012175">
    <property type="protein sequence ID" value="AKV81096.1"/>
    <property type="molecule type" value="Genomic_DNA"/>
</dbReference>
<evidence type="ECO:0000313" key="4">
    <source>
        <dbReference type="EMBL" id="AKV76599.1"/>
    </source>
</evidence>
<proteinExistence type="predicted"/>
<dbReference type="SMART" id="SM00748">
    <property type="entry name" value="HEPN"/>
    <property type="match status" value="1"/>
</dbReference>
<reference evidence="2 8" key="1">
    <citation type="journal article" date="2014" name="J. Bacteriol.">
        <title>Role of an Archaeal PitA Transporter in the Copper and Arsenic Resistance of Metallosphaera sedula, an Extreme Thermoacidophile.</title>
        <authorList>
            <person name="McCarthy S."/>
            <person name="Ai C."/>
            <person name="Wheaton G."/>
            <person name="Tevatia R."/>
            <person name="Eckrich V."/>
            <person name="Kelly R."/>
            <person name="Blum P."/>
        </authorList>
    </citation>
    <scope>NUCLEOTIDE SEQUENCE [LARGE SCALE GENOMIC DNA]</scope>
    <source>
        <strain evidence="2 8">CuR1</strain>
    </source>
</reference>
<sequence>MAKWFERSEKEREVAILLMERGYFPEACFHSHMAVELKLKGYILQRTGSVMYTHSLKRLLQEIAKLNEVKVSEELLDCANFLSMLYTGSRYPEESLVDLDRQEGERCVKCMERLLNSV</sequence>
<dbReference type="SUPFAM" id="SSF81593">
    <property type="entry name" value="Nucleotidyltransferase substrate binding subunit/domain"/>
    <property type="match status" value="1"/>
</dbReference>
<evidence type="ECO:0000259" key="1">
    <source>
        <dbReference type="PROSITE" id="PS50910"/>
    </source>
</evidence>
<dbReference type="EMBL" id="CP012174">
    <property type="protein sequence ID" value="AKV78851.1"/>
    <property type="molecule type" value="Genomic_DNA"/>
</dbReference>
<dbReference type="OrthoDB" id="38470at2157"/>
<evidence type="ECO:0000313" key="5">
    <source>
        <dbReference type="EMBL" id="AKV78851.1"/>
    </source>
</evidence>
<evidence type="ECO:0000313" key="10">
    <source>
        <dbReference type="Proteomes" id="UP000061362"/>
    </source>
</evidence>
<keyword evidence="3" id="KW-0238">DNA-binding</keyword>
<dbReference type="EMBL" id="CP012172">
    <property type="protein sequence ID" value="AKV74360.1"/>
    <property type="molecule type" value="Genomic_DNA"/>
</dbReference>
<organism evidence="2 8">
    <name type="scientific">Metallosphaera sedula</name>
    <dbReference type="NCBI Taxonomy" id="43687"/>
    <lineage>
        <taxon>Archaea</taxon>
        <taxon>Thermoproteota</taxon>
        <taxon>Thermoprotei</taxon>
        <taxon>Sulfolobales</taxon>
        <taxon>Sulfolobaceae</taxon>
        <taxon>Metallosphaera</taxon>
    </lineage>
</organism>
<dbReference type="EMBL" id="CP012173">
    <property type="protein sequence ID" value="AKV76599.1"/>
    <property type="molecule type" value="Genomic_DNA"/>
</dbReference>
<dbReference type="EMBL" id="CP008822">
    <property type="protein sequence ID" value="AIM27490.1"/>
    <property type="molecule type" value="Genomic_DNA"/>
</dbReference>
<dbReference type="EMBL" id="CP012176">
    <property type="protein sequence ID" value="AKV83334.1"/>
    <property type="molecule type" value="Genomic_DNA"/>
</dbReference>
<dbReference type="Pfam" id="PF05168">
    <property type="entry name" value="HEPN"/>
    <property type="match status" value="1"/>
</dbReference>
<evidence type="ECO:0000313" key="9">
    <source>
        <dbReference type="Proteomes" id="UP000056255"/>
    </source>
</evidence>
<evidence type="ECO:0000313" key="12">
    <source>
        <dbReference type="Proteomes" id="UP000062475"/>
    </source>
</evidence>
<evidence type="ECO:0000313" key="7">
    <source>
        <dbReference type="EMBL" id="AKV83334.1"/>
    </source>
</evidence>
<name>A0A088E828_9CREN</name>
<dbReference type="Proteomes" id="UP000029084">
    <property type="component" value="Chromosome"/>
</dbReference>
<evidence type="ECO:0000313" key="3">
    <source>
        <dbReference type="EMBL" id="AKV74360.1"/>
    </source>
</evidence>
<dbReference type="Proteomes" id="UP000061362">
    <property type="component" value="Chromosome"/>
</dbReference>
<evidence type="ECO:0000313" key="13">
    <source>
        <dbReference type="Proteomes" id="UP000068832"/>
    </source>
</evidence>
<dbReference type="Proteomes" id="UP000062475">
    <property type="component" value="Chromosome"/>
</dbReference>
<dbReference type="Proteomes" id="UP000068832">
    <property type="component" value="Chromosome"/>
</dbReference>
<reference evidence="7 9" key="3">
    <citation type="submission" date="2015-07" db="EMBL/GenBank/DDBJ databases">
        <title>Physiological, transcriptional responses and genome re-sequencing of acid resistant extremely thermoacidophilic Metallosphaera sedula SARC-M1.</title>
        <authorList>
            <person name="Ai C."/>
            <person name="McCarthy S."/>
            <person name="Eckrich V."/>
            <person name="Rudrappa D."/>
            <person name="Qiu G."/>
            <person name="Blum P."/>
        </authorList>
    </citation>
    <scope>NUCLEOTIDE SEQUENCE [LARGE SCALE GENOMIC DNA]</scope>
    <source>
        <strain evidence="7 9">SARC-M1</strain>
    </source>
</reference>
<dbReference type="Gene3D" id="1.20.120.330">
    <property type="entry name" value="Nucleotidyltransferases domain 2"/>
    <property type="match status" value="1"/>
</dbReference>
<evidence type="ECO:0000313" key="8">
    <source>
        <dbReference type="Proteomes" id="UP000029084"/>
    </source>
</evidence>
<dbReference type="GeneID" id="91755846"/>
<dbReference type="GO" id="GO:0003677">
    <property type="term" value="F:DNA binding"/>
    <property type="evidence" value="ECO:0007669"/>
    <property type="project" value="UniProtKB-KW"/>
</dbReference>
<dbReference type="PATRIC" id="fig|43687.5.peg.1470"/>
<feature type="domain" description="HEPN" evidence="1">
    <location>
        <begin position="5"/>
        <end position="114"/>
    </location>
</feature>
<dbReference type="RefSeq" id="WP_012021293.1">
    <property type="nucleotide sequence ID" value="NZ_CP008822.1"/>
</dbReference>
<gene>
    <name evidence="2" type="ORF">HA72_1348</name>
    <name evidence="3" type="ORF">MsedA_1366</name>
    <name evidence="4" type="ORF">MsedB_1368</name>
    <name evidence="5" type="ORF">MsedC_1366</name>
    <name evidence="6" type="ORF">MsedD_1367</name>
    <name evidence="7" type="ORF">MsedE_1372</name>
</gene>
<dbReference type="PROSITE" id="PS50910">
    <property type="entry name" value="HEPN"/>
    <property type="match status" value="1"/>
</dbReference>
<dbReference type="OMA" id="ALESHYI"/>
<reference evidence="10 11" key="2">
    <citation type="journal article" date="2015" name="Genome Announc.">
        <title>Complete Genome Sequences of Evolved Arsenate-Resistant Metallosphaera sedula Strains.</title>
        <authorList>
            <person name="Ai C."/>
            <person name="McCarthy S."/>
            <person name="Schackwitz W."/>
            <person name="Martin J."/>
            <person name="Lipzen A."/>
            <person name="Blum P."/>
        </authorList>
    </citation>
    <scope>NUCLEOTIDE SEQUENCE [LARGE SCALE GENOMIC DNA]</scope>
    <source>
        <strain evidence="5 11">ARS120-1</strain>
        <strain evidence="6 10">ARS120-2</strain>
        <strain evidence="3 13">ARS50-1</strain>
        <strain evidence="4 12">ARS50-2</strain>
    </source>
</reference>
<accession>A0A088E828</accession>
<evidence type="ECO:0000313" key="2">
    <source>
        <dbReference type="EMBL" id="AIM27490.1"/>
    </source>
</evidence>
<protein>
    <submittedName>
        <fullName evidence="3">DNA-binding protein</fullName>
    </submittedName>
    <submittedName>
        <fullName evidence="2">HEPN domain protein</fullName>
    </submittedName>
</protein>
<dbReference type="AlphaFoldDB" id="A0A088E828"/>
<dbReference type="Proteomes" id="UP000056255">
    <property type="component" value="Chromosome"/>
</dbReference>
<dbReference type="Proteomes" id="UP000062398">
    <property type="component" value="Chromosome"/>
</dbReference>
<evidence type="ECO:0000313" key="11">
    <source>
        <dbReference type="Proteomes" id="UP000062398"/>
    </source>
</evidence>
<evidence type="ECO:0000313" key="6">
    <source>
        <dbReference type="EMBL" id="AKV81096.1"/>
    </source>
</evidence>
<dbReference type="InterPro" id="IPR007842">
    <property type="entry name" value="HEPN_dom"/>
</dbReference>